<name>A0AAD2DZF9_9LAMI</name>
<dbReference type="InterPro" id="IPR012971">
    <property type="entry name" value="NOG2_N_dom"/>
</dbReference>
<dbReference type="InterPro" id="IPR050755">
    <property type="entry name" value="TRAFAC_YlqF/YawG_RiboMat"/>
</dbReference>
<dbReference type="GO" id="GO:0005525">
    <property type="term" value="F:GTP binding"/>
    <property type="evidence" value="ECO:0007669"/>
    <property type="project" value="UniProtKB-KW"/>
</dbReference>
<feature type="domain" description="Nucleolar GTP-binding protein 2 N-terminal" evidence="3">
    <location>
        <begin position="73"/>
        <end position="165"/>
    </location>
</feature>
<dbReference type="PANTHER" id="PTHR11089:SF9">
    <property type="entry name" value="NUCLEOLAR GTP-BINDING PROTEIN 2"/>
    <property type="match status" value="1"/>
</dbReference>
<dbReference type="Proteomes" id="UP000834106">
    <property type="component" value="Chromosome 11"/>
</dbReference>
<evidence type="ECO:0000313" key="5">
    <source>
        <dbReference type="Proteomes" id="UP000834106"/>
    </source>
</evidence>
<dbReference type="Pfam" id="PF08153">
    <property type="entry name" value="NGP1NT"/>
    <property type="match status" value="2"/>
</dbReference>
<reference evidence="4" key="1">
    <citation type="submission" date="2023-05" db="EMBL/GenBank/DDBJ databases">
        <authorList>
            <person name="Huff M."/>
        </authorList>
    </citation>
    <scope>NUCLEOTIDE SEQUENCE</scope>
</reference>
<feature type="domain" description="Nucleolar GTP-binding protein 2 N-terminal" evidence="3">
    <location>
        <begin position="168"/>
        <end position="254"/>
    </location>
</feature>
<protein>
    <recommendedName>
        <fullName evidence="3">Nucleolar GTP-binding protein 2 N-terminal domain-containing protein</fullName>
    </recommendedName>
</protein>
<proteinExistence type="predicted"/>
<accession>A0AAD2DZF9</accession>
<keyword evidence="1" id="KW-0547">Nucleotide-binding</keyword>
<keyword evidence="5" id="KW-1185">Reference proteome</keyword>
<dbReference type="InterPro" id="IPR023213">
    <property type="entry name" value="CAT-like_dom_sf"/>
</dbReference>
<dbReference type="EMBL" id="OU503046">
    <property type="protein sequence ID" value="CAI9770503.1"/>
    <property type="molecule type" value="Genomic_DNA"/>
</dbReference>
<sequence>MQVKIQETVTVQPATPPFDHDHVLPLSHLDTDRNLHVTFRYLRVYAANDNHPAEPFHVITAALSTALTFRETPSVRPACNTRVVNQIELEFFREDLQNRLSSNYNVLLKERKTPMSLLNDHQKQARVHLLDTEPFADAFGPKTKRKQPKLVAFDYESLLKSADGSQACNTRVVNQIELEFFREELQNRLSSNYNVLLKERKTPMSLLNDHQKQARVHLLDTEPFADAFGPKTKRKQPKLVAFDYESLLKSADGSQGLQGCTNSWRD</sequence>
<keyword evidence="2" id="KW-0342">GTP-binding</keyword>
<dbReference type="AlphaFoldDB" id="A0AAD2DZF9"/>
<dbReference type="Gene3D" id="3.30.559.10">
    <property type="entry name" value="Chloramphenicol acetyltransferase-like domain"/>
    <property type="match status" value="1"/>
</dbReference>
<gene>
    <name evidence="4" type="ORF">FPE_LOCUS17933</name>
</gene>
<organism evidence="4 5">
    <name type="scientific">Fraxinus pennsylvanica</name>
    <dbReference type="NCBI Taxonomy" id="56036"/>
    <lineage>
        <taxon>Eukaryota</taxon>
        <taxon>Viridiplantae</taxon>
        <taxon>Streptophyta</taxon>
        <taxon>Embryophyta</taxon>
        <taxon>Tracheophyta</taxon>
        <taxon>Spermatophyta</taxon>
        <taxon>Magnoliopsida</taxon>
        <taxon>eudicotyledons</taxon>
        <taxon>Gunneridae</taxon>
        <taxon>Pentapetalae</taxon>
        <taxon>asterids</taxon>
        <taxon>lamiids</taxon>
        <taxon>Lamiales</taxon>
        <taxon>Oleaceae</taxon>
        <taxon>Oleeae</taxon>
        <taxon>Fraxinus</taxon>
    </lineage>
</organism>
<evidence type="ECO:0000259" key="3">
    <source>
        <dbReference type="Pfam" id="PF08153"/>
    </source>
</evidence>
<dbReference type="PANTHER" id="PTHR11089">
    <property type="entry name" value="GTP-BINDING PROTEIN-RELATED"/>
    <property type="match status" value="1"/>
</dbReference>
<evidence type="ECO:0000313" key="4">
    <source>
        <dbReference type="EMBL" id="CAI9770503.1"/>
    </source>
</evidence>
<dbReference type="GO" id="GO:0005730">
    <property type="term" value="C:nucleolus"/>
    <property type="evidence" value="ECO:0007669"/>
    <property type="project" value="TreeGrafter"/>
</dbReference>
<evidence type="ECO:0000256" key="1">
    <source>
        <dbReference type="ARBA" id="ARBA00022741"/>
    </source>
</evidence>
<evidence type="ECO:0000256" key="2">
    <source>
        <dbReference type="ARBA" id="ARBA00023134"/>
    </source>
</evidence>